<sequence length="147" mass="16572">VQMDSDPARCLYRENSTSAWRGDGFTDTIKPNPPGSRPHESFPLDRLCCHTQVPAHAVSDLNIPAVSPGGKPLRTQNNMVTVEPLWVLWELVSPSMCHTGQVFRKDQFRVSRVWIQSHSRVADNLLHLAPDIEAKVAQMFSYIYQSS</sequence>
<feature type="non-terminal residue" evidence="1">
    <location>
        <position position="1"/>
    </location>
</feature>
<dbReference type="Proteomes" id="UP001476798">
    <property type="component" value="Unassembled WGS sequence"/>
</dbReference>
<gene>
    <name evidence="1" type="ORF">GOODEAATRI_030770</name>
</gene>
<comment type="caution">
    <text evidence="1">The sequence shown here is derived from an EMBL/GenBank/DDBJ whole genome shotgun (WGS) entry which is preliminary data.</text>
</comment>
<dbReference type="EMBL" id="JAHRIO010094936">
    <property type="protein sequence ID" value="MEQ2189969.1"/>
    <property type="molecule type" value="Genomic_DNA"/>
</dbReference>
<keyword evidence="2" id="KW-1185">Reference proteome</keyword>
<reference evidence="1 2" key="1">
    <citation type="submission" date="2021-06" db="EMBL/GenBank/DDBJ databases">
        <authorList>
            <person name="Palmer J.M."/>
        </authorList>
    </citation>
    <scope>NUCLEOTIDE SEQUENCE [LARGE SCALE GENOMIC DNA]</scope>
    <source>
        <strain evidence="1 2">GA_2019</strain>
        <tissue evidence="1">Muscle</tissue>
    </source>
</reference>
<evidence type="ECO:0000313" key="1">
    <source>
        <dbReference type="EMBL" id="MEQ2189969.1"/>
    </source>
</evidence>
<protein>
    <submittedName>
        <fullName evidence="1">Uncharacterized protein</fullName>
    </submittedName>
</protein>
<organism evidence="1 2">
    <name type="scientific">Goodea atripinnis</name>
    <dbReference type="NCBI Taxonomy" id="208336"/>
    <lineage>
        <taxon>Eukaryota</taxon>
        <taxon>Metazoa</taxon>
        <taxon>Chordata</taxon>
        <taxon>Craniata</taxon>
        <taxon>Vertebrata</taxon>
        <taxon>Euteleostomi</taxon>
        <taxon>Actinopterygii</taxon>
        <taxon>Neopterygii</taxon>
        <taxon>Teleostei</taxon>
        <taxon>Neoteleostei</taxon>
        <taxon>Acanthomorphata</taxon>
        <taxon>Ovalentaria</taxon>
        <taxon>Atherinomorphae</taxon>
        <taxon>Cyprinodontiformes</taxon>
        <taxon>Goodeidae</taxon>
        <taxon>Goodea</taxon>
    </lineage>
</organism>
<evidence type="ECO:0000313" key="2">
    <source>
        <dbReference type="Proteomes" id="UP001476798"/>
    </source>
</evidence>
<proteinExistence type="predicted"/>
<name>A0ABV0Q2K5_9TELE</name>
<accession>A0ABV0Q2K5</accession>